<dbReference type="Pfam" id="PF04430">
    <property type="entry name" value="DUF498"/>
    <property type="match status" value="1"/>
</dbReference>
<keyword evidence="2" id="KW-1185">Reference proteome</keyword>
<protein>
    <submittedName>
        <fullName evidence="1">Adipogenesis associated, Mth938 domain containing</fullName>
    </submittedName>
</protein>
<evidence type="ECO:0000313" key="1">
    <source>
        <dbReference type="Ensembl" id="ENSGACP00000070506.1"/>
    </source>
</evidence>
<organism evidence="1 2">
    <name type="scientific">Gasterosteus aculeatus aculeatus</name>
    <name type="common">three-spined stickleback</name>
    <dbReference type="NCBI Taxonomy" id="481459"/>
    <lineage>
        <taxon>Eukaryota</taxon>
        <taxon>Metazoa</taxon>
        <taxon>Chordata</taxon>
        <taxon>Craniata</taxon>
        <taxon>Vertebrata</taxon>
        <taxon>Euteleostomi</taxon>
        <taxon>Actinopterygii</taxon>
        <taxon>Neopterygii</taxon>
        <taxon>Teleostei</taxon>
        <taxon>Neoteleostei</taxon>
        <taxon>Acanthomorphata</taxon>
        <taxon>Eupercaria</taxon>
        <taxon>Perciformes</taxon>
        <taxon>Cottioidei</taxon>
        <taxon>Gasterosteales</taxon>
        <taxon>Gasterosteidae</taxon>
        <taxon>Gasterosteus</taxon>
    </lineage>
</organism>
<dbReference type="InterPro" id="IPR007523">
    <property type="entry name" value="NDUFAF3/AAMDC"/>
</dbReference>
<name>A0AAQ4S370_GASAC</name>
<dbReference type="GO" id="GO:0005737">
    <property type="term" value="C:cytoplasm"/>
    <property type="evidence" value="ECO:0007669"/>
    <property type="project" value="TreeGrafter"/>
</dbReference>
<dbReference type="Gene3D" id="3.40.1230.10">
    <property type="entry name" value="MTH938-like"/>
    <property type="match status" value="1"/>
</dbReference>
<dbReference type="Ensembl" id="ENSGACT00000076611.1">
    <property type="protein sequence ID" value="ENSGACP00000070506.1"/>
    <property type="gene ID" value="ENSGACG00000027175.1"/>
</dbReference>
<reference evidence="1" key="2">
    <citation type="submission" date="2025-08" db="UniProtKB">
        <authorList>
            <consortium name="Ensembl"/>
        </authorList>
    </citation>
    <scope>IDENTIFICATION</scope>
</reference>
<dbReference type="PANTHER" id="PTHR15811:SF5">
    <property type="entry name" value="MTH938 DOMAIN-CONTAINING PROTEIN"/>
    <property type="match status" value="1"/>
</dbReference>
<dbReference type="GO" id="GO:0045600">
    <property type="term" value="P:positive regulation of fat cell differentiation"/>
    <property type="evidence" value="ECO:0007669"/>
    <property type="project" value="TreeGrafter"/>
</dbReference>
<reference evidence="1" key="3">
    <citation type="submission" date="2025-09" db="UniProtKB">
        <authorList>
            <consortium name="Ensembl"/>
        </authorList>
    </citation>
    <scope>IDENTIFICATION</scope>
</reference>
<evidence type="ECO:0000313" key="2">
    <source>
        <dbReference type="Proteomes" id="UP000007635"/>
    </source>
</evidence>
<dbReference type="Proteomes" id="UP000007635">
    <property type="component" value="Chromosome I"/>
</dbReference>
<reference evidence="1 2" key="1">
    <citation type="journal article" date="2021" name="G3 (Bethesda)">
        <title>Improved contiguity of the threespine stickleback genome using long-read sequencing.</title>
        <authorList>
            <person name="Nath S."/>
            <person name="Shaw D.E."/>
            <person name="White M.A."/>
        </authorList>
    </citation>
    <scope>NUCLEOTIDE SEQUENCE [LARGE SCALE GENOMIC DNA]</scope>
    <source>
        <strain evidence="1 2">Lake Benthic</strain>
    </source>
</reference>
<dbReference type="GeneTree" id="ENSGT00390000011958"/>
<dbReference type="SUPFAM" id="SSF64076">
    <property type="entry name" value="MTH938-like"/>
    <property type="match status" value="1"/>
</dbReference>
<dbReference type="InterPro" id="IPR036748">
    <property type="entry name" value="MTH938-like_sf"/>
</dbReference>
<dbReference type="PANTHER" id="PTHR15811">
    <property type="entry name" value="MTH938 DOMAIN-CONTAINING PROTEIN"/>
    <property type="match status" value="1"/>
</dbReference>
<dbReference type="AlphaFoldDB" id="A0AAQ4S370"/>
<accession>A0AAQ4S370</accession>
<sequence>MTQLQVMNAHLYFSRKILKKSVSVETRRDSVSSQVPSSTLDFVTQKGVEVRVLQTEKAVAEYNKLAGRGGKVGGVFHSTC</sequence>
<proteinExistence type="predicted"/>